<comment type="caution">
    <text evidence="2">The sequence shown here is derived from an EMBL/GenBank/DDBJ whole genome shotgun (WGS) entry which is preliminary data.</text>
</comment>
<keyword evidence="3" id="KW-1185">Reference proteome</keyword>
<feature type="transmembrane region" description="Helical" evidence="1">
    <location>
        <begin position="21"/>
        <end position="40"/>
    </location>
</feature>
<accession>A0ABR8KM96</accession>
<feature type="transmembrane region" description="Helical" evidence="1">
    <location>
        <begin position="124"/>
        <end position="144"/>
    </location>
</feature>
<sequence>MSEDSSTYSVTRLFRLFGENAAAITLVCTAFSLIVNFFRFRQWGLDYASVITPSDIIVGGIDAFSLLLPFFIAAMFGILAGRRSREIFTSKKARSIIAFVTAIPIMVWVVFFPWRFDGSTEDGLIWYFSYTFALMFWFEALAVSREQIFIKADSEIAFIGNFGLVFSTILSIFVVFNLHDLAMEGDTTLITSERCDARESVVWMGTESVVTTCEIDKAPLERDYFIVERNGLEFIVSD</sequence>
<name>A0ABR8KM96_9SPHN</name>
<organism evidence="2 3">
    <name type="scientific">Erythrobacter rubeus</name>
    <dbReference type="NCBI Taxonomy" id="2760803"/>
    <lineage>
        <taxon>Bacteria</taxon>
        <taxon>Pseudomonadati</taxon>
        <taxon>Pseudomonadota</taxon>
        <taxon>Alphaproteobacteria</taxon>
        <taxon>Sphingomonadales</taxon>
        <taxon>Erythrobacteraceae</taxon>
        <taxon>Erythrobacter/Porphyrobacter group</taxon>
        <taxon>Erythrobacter</taxon>
    </lineage>
</organism>
<keyword evidence="1" id="KW-0472">Membrane</keyword>
<protein>
    <submittedName>
        <fullName evidence="2">Uncharacterized protein</fullName>
    </submittedName>
</protein>
<gene>
    <name evidence="2" type="ORF">IB285_00675</name>
</gene>
<evidence type="ECO:0000313" key="2">
    <source>
        <dbReference type="EMBL" id="MBD2840764.1"/>
    </source>
</evidence>
<keyword evidence="1" id="KW-1133">Transmembrane helix</keyword>
<keyword evidence="1" id="KW-0812">Transmembrane</keyword>
<evidence type="ECO:0000313" key="3">
    <source>
        <dbReference type="Proteomes" id="UP000635384"/>
    </source>
</evidence>
<dbReference type="Proteomes" id="UP000635384">
    <property type="component" value="Unassembled WGS sequence"/>
</dbReference>
<evidence type="ECO:0000256" key="1">
    <source>
        <dbReference type="SAM" id="Phobius"/>
    </source>
</evidence>
<feature type="transmembrane region" description="Helical" evidence="1">
    <location>
        <begin position="60"/>
        <end position="81"/>
    </location>
</feature>
<dbReference type="RefSeq" id="WP_190786368.1">
    <property type="nucleotide sequence ID" value="NZ_JACXLC010000001.1"/>
</dbReference>
<reference evidence="2 3" key="1">
    <citation type="submission" date="2020-09" db="EMBL/GenBank/DDBJ databases">
        <authorList>
            <person name="Yoon J.-W."/>
        </authorList>
    </citation>
    <scope>NUCLEOTIDE SEQUENCE [LARGE SCALE GENOMIC DNA]</scope>
    <source>
        <strain evidence="2 3">KMU-140</strain>
    </source>
</reference>
<feature type="transmembrane region" description="Helical" evidence="1">
    <location>
        <begin position="156"/>
        <end position="176"/>
    </location>
</feature>
<feature type="transmembrane region" description="Helical" evidence="1">
    <location>
        <begin position="93"/>
        <end position="112"/>
    </location>
</feature>
<dbReference type="EMBL" id="JACXLC010000001">
    <property type="protein sequence ID" value="MBD2840764.1"/>
    <property type="molecule type" value="Genomic_DNA"/>
</dbReference>
<proteinExistence type="predicted"/>